<feature type="chain" id="PRO_5042115515" evidence="1">
    <location>
        <begin position="20"/>
        <end position="91"/>
    </location>
</feature>
<gene>
    <name evidence="2" type="ORF">PH603_10790</name>
</gene>
<dbReference type="KEGG" id="gso:PH603_10790"/>
<reference evidence="2" key="1">
    <citation type="submission" date="2023-01" db="EMBL/GenBank/DDBJ databases">
        <title>The genome sequence of Kordiimonadaceae bacterium 6D33.</title>
        <authorList>
            <person name="Liu Y."/>
        </authorList>
    </citation>
    <scope>NUCLEOTIDE SEQUENCE</scope>
    <source>
        <strain evidence="2">6D33</strain>
    </source>
</reference>
<keyword evidence="3" id="KW-1185">Reference proteome</keyword>
<evidence type="ECO:0000313" key="3">
    <source>
        <dbReference type="Proteomes" id="UP001217500"/>
    </source>
</evidence>
<dbReference type="AlphaFoldDB" id="A0AAF0BL48"/>
<feature type="signal peptide" evidence="1">
    <location>
        <begin position="1"/>
        <end position="19"/>
    </location>
</feature>
<evidence type="ECO:0000256" key="1">
    <source>
        <dbReference type="SAM" id="SignalP"/>
    </source>
</evidence>
<evidence type="ECO:0000313" key="2">
    <source>
        <dbReference type="EMBL" id="WCL53025.1"/>
    </source>
</evidence>
<name>A0AAF0BL48_9PROT</name>
<protein>
    <submittedName>
        <fullName evidence="2">DUF2282 domain-containing protein</fullName>
    </submittedName>
</protein>
<proteinExistence type="predicted"/>
<accession>A0AAF0BL48</accession>
<dbReference type="EMBL" id="CP116805">
    <property type="protein sequence ID" value="WCL53025.1"/>
    <property type="molecule type" value="Genomic_DNA"/>
</dbReference>
<sequence>MKMTSIGKLAMTTAGAAFAVSMIVAGPVAAEGNKGKEKCYGVVAKGANDCGTASHSCAGQAKEDHAKDEWIYVPAGMCERLAGGSTEAPKA</sequence>
<keyword evidence="1" id="KW-0732">Signal</keyword>
<dbReference type="Proteomes" id="UP001217500">
    <property type="component" value="Chromosome"/>
</dbReference>
<dbReference type="InterPro" id="IPR018740">
    <property type="entry name" value="DUF2282_membr"/>
</dbReference>
<dbReference type="RefSeq" id="WP_289502537.1">
    <property type="nucleotide sequence ID" value="NZ_CP116805.1"/>
</dbReference>
<dbReference type="Pfam" id="PF10048">
    <property type="entry name" value="DUF2282"/>
    <property type="match status" value="1"/>
</dbReference>
<organism evidence="2 3">
    <name type="scientific">Gimibacter soli</name>
    <dbReference type="NCBI Taxonomy" id="3024400"/>
    <lineage>
        <taxon>Bacteria</taxon>
        <taxon>Pseudomonadati</taxon>
        <taxon>Pseudomonadota</taxon>
        <taxon>Alphaproteobacteria</taxon>
        <taxon>Kordiimonadales</taxon>
        <taxon>Temperatibacteraceae</taxon>
        <taxon>Gimibacter</taxon>
    </lineage>
</organism>